<dbReference type="PROSITE" id="PS50893">
    <property type="entry name" value="ABC_TRANSPORTER_2"/>
    <property type="match status" value="1"/>
</dbReference>
<keyword evidence="13" id="KW-1185">Reference proteome</keyword>
<organism evidence="12 13">
    <name type="scientific">Lachnospira pectinoschiza</name>
    <dbReference type="NCBI Taxonomy" id="28052"/>
    <lineage>
        <taxon>Bacteria</taxon>
        <taxon>Bacillati</taxon>
        <taxon>Bacillota</taxon>
        <taxon>Clostridia</taxon>
        <taxon>Lachnospirales</taxon>
        <taxon>Lachnospiraceae</taxon>
        <taxon>Lachnospira</taxon>
    </lineage>
</organism>
<dbReference type="SMART" id="SM00382">
    <property type="entry name" value="AAA"/>
    <property type="match status" value="1"/>
</dbReference>
<evidence type="ECO:0000256" key="6">
    <source>
        <dbReference type="ARBA" id="ARBA00022840"/>
    </source>
</evidence>
<feature type="transmembrane region" description="Helical" evidence="9">
    <location>
        <begin position="136"/>
        <end position="154"/>
    </location>
</feature>
<keyword evidence="2" id="KW-0813">Transport</keyword>
<keyword evidence="3" id="KW-1003">Cell membrane</keyword>
<dbReference type="EMBL" id="FNHZ01000003">
    <property type="protein sequence ID" value="SDM88687.1"/>
    <property type="molecule type" value="Genomic_DNA"/>
</dbReference>
<dbReference type="Gene3D" id="3.40.50.300">
    <property type="entry name" value="P-loop containing nucleotide triphosphate hydrolases"/>
    <property type="match status" value="1"/>
</dbReference>
<evidence type="ECO:0000256" key="1">
    <source>
        <dbReference type="ARBA" id="ARBA00004651"/>
    </source>
</evidence>
<dbReference type="Pfam" id="PF00664">
    <property type="entry name" value="ABC_membrane"/>
    <property type="match status" value="1"/>
</dbReference>
<dbReference type="InterPro" id="IPR039421">
    <property type="entry name" value="Type_1_exporter"/>
</dbReference>
<evidence type="ECO:0000259" key="11">
    <source>
        <dbReference type="PROSITE" id="PS50929"/>
    </source>
</evidence>
<evidence type="ECO:0000256" key="4">
    <source>
        <dbReference type="ARBA" id="ARBA00022692"/>
    </source>
</evidence>
<dbReference type="Gene3D" id="1.20.1560.10">
    <property type="entry name" value="ABC transporter type 1, transmembrane domain"/>
    <property type="match status" value="1"/>
</dbReference>
<dbReference type="Pfam" id="PF00005">
    <property type="entry name" value="ABC_tran"/>
    <property type="match status" value="1"/>
</dbReference>
<sequence>MIKYIKKYWWAAVLAPLFMIGEASMDLLQPRLMSKIVDEGVLGLSNNGVGDLGLVIRLGLMMIFFVFIGGVCGIMSGIFANIAGQNFGNDVRKDLFSRIMSFSFSQTDEFSTGSLITRVTNDVTQVQNFVQMALRGFVRTFILFIGGLFCMLSLNLSFGAVIAISLPLILICVIYFIAKANPKFTILQKKLDNLNNVMQENVAGSRVVKAYVREDYEKKRFGKSNDELVNTQLDVLLLLSYMTPIMNVILNFSVVAIIKVGQINVMNGSVTPGEVMAAITYASQVLNAVMRMNMIFQNASRGMASGKRILEVLNCLPEIKDGDFEGFKGDDGSVRDEERDKKPGDIIFENVSFAYPTQKEDLIIKDFSLHIRPGETIGILGETGCGKSSLVNLIPRFYDVSSGRVLIDGVDVRDYKLKALRDKIAIALQKSEIFSETIRENISWGKKDADYDKVMHAAKMAQALEFIENKPEGIGTVVTQGGTSLSGGQKQRLAIARAVIKGADILIFDDASSALDLKTEANLYKALKEEYPNTTKIIVAQRIASVKDADRIVIIDEGKLSAVGSHEELLKISPIYQDIYNSQLGGGQIAE</sequence>
<dbReference type="GO" id="GO:0016887">
    <property type="term" value="F:ATP hydrolysis activity"/>
    <property type="evidence" value="ECO:0007669"/>
    <property type="project" value="InterPro"/>
</dbReference>
<evidence type="ECO:0000256" key="5">
    <source>
        <dbReference type="ARBA" id="ARBA00022741"/>
    </source>
</evidence>
<evidence type="ECO:0000256" key="8">
    <source>
        <dbReference type="ARBA" id="ARBA00023136"/>
    </source>
</evidence>
<dbReference type="SUPFAM" id="SSF52540">
    <property type="entry name" value="P-loop containing nucleoside triphosphate hydrolases"/>
    <property type="match status" value="1"/>
</dbReference>
<accession>A0A1G9WW40</accession>
<dbReference type="PROSITE" id="PS50929">
    <property type="entry name" value="ABC_TM1F"/>
    <property type="match status" value="1"/>
</dbReference>
<evidence type="ECO:0000256" key="2">
    <source>
        <dbReference type="ARBA" id="ARBA00022448"/>
    </source>
</evidence>
<feature type="domain" description="ABC transporter" evidence="10">
    <location>
        <begin position="346"/>
        <end position="582"/>
    </location>
</feature>
<proteinExistence type="predicted"/>
<name>A0A1G9WW40_9FIRM</name>
<dbReference type="PANTHER" id="PTHR43394:SF1">
    <property type="entry name" value="ATP-BINDING CASSETTE SUB-FAMILY B MEMBER 10, MITOCHONDRIAL"/>
    <property type="match status" value="1"/>
</dbReference>
<gene>
    <name evidence="12" type="ORF">SAMN05216544_1366</name>
</gene>
<evidence type="ECO:0000256" key="9">
    <source>
        <dbReference type="SAM" id="Phobius"/>
    </source>
</evidence>
<dbReference type="GO" id="GO:0005886">
    <property type="term" value="C:plasma membrane"/>
    <property type="evidence" value="ECO:0007669"/>
    <property type="project" value="UniProtKB-SubCell"/>
</dbReference>
<dbReference type="AlphaFoldDB" id="A0A1G9WW40"/>
<dbReference type="RefSeq" id="WP_180364705.1">
    <property type="nucleotide sequence ID" value="NZ_FNHZ01000003.1"/>
</dbReference>
<dbReference type="Proteomes" id="UP000187651">
    <property type="component" value="Unassembled WGS sequence"/>
</dbReference>
<keyword evidence="8 9" id="KW-0472">Membrane</keyword>
<dbReference type="InterPro" id="IPR003439">
    <property type="entry name" value="ABC_transporter-like_ATP-bd"/>
</dbReference>
<dbReference type="GO" id="GO:0015421">
    <property type="term" value="F:ABC-type oligopeptide transporter activity"/>
    <property type="evidence" value="ECO:0007669"/>
    <property type="project" value="TreeGrafter"/>
</dbReference>
<dbReference type="InterPro" id="IPR011527">
    <property type="entry name" value="ABC1_TM_dom"/>
</dbReference>
<reference evidence="13" key="1">
    <citation type="submission" date="2016-10" db="EMBL/GenBank/DDBJ databases">
        <authorList>
            <person name="Varghese N."/>
            <person name="Submissions S."/>
        </authorList>
    </citation>
    <scope>NUCLEOTIDE SEQUENCE [LARGE SCALE GENOMIC DNA]</scope>
    <source>
        <strain evidence="13">M83</strain>
    </source>
</reference>
<feature type="domain" description="ABC transmembrane type-1" evidence="11">
    <location>
        <begin position="13"/>
        <end position="301"/>
    </location>
</feature>
<dbReference type="InterPro" id="IPR027417">
    <property type="entry name" value="P-loop_NTPase"/>
</dbReference>
<feature type="transmembrane region" description="Helical" evidence="9">
    <location>
        <begin position="54"/>
        <end position="83"/>
    </location>
</feature>
<keyword evidence="6 12" id="KW-0067">ATP-binding</keyword>
<feature type="transmembrane region" description="Helical" evidence="9">
    <location>
        <begin position="235"/>
        <end position="258"/>
    </location>
</feature>
<evidence type="ECO:0000256" key="7">
    <source>
        <dbReference type="ARBA" id="ARBA00022989"/>
    </source>
</evidence>
<keyword evidence="7 9" id="KW-1133">Transmembrane helix</keyword>
<dbReference type="InterPro" id="IPR036640">
    <property type="entry name" value="ABC1_TM_sf"/>
</dbReference>
<dbReference type="InterPro" id="IPR017871">
    <property type="entry name" value="ABC_transporter-like_CS"/>
</dbReference>
<dbReference type="FunFam" id="3.40.50.300:FF:000221">
    <property type="entry name" value="Multidrug ABC transporter ATP-binding protein"/>
    <property type="match status" value="1"/>
</dbReference>
<evidence type="ECO:0000256" key="3">
    <source>
        <dbReference type="ARBA" id="ARBA00022475"/>
    </source>
</evidence>
<feature type="transmembrane region" description="Helical" evidence="9">
    <location>
        <begin position="160"/>
        <end position="178"/>
    </location>
</feature>
<evidence type="ECO:0000259" key="10">
    <source>
        <dbReference type="PROSITE" id="PS50893"/>
    </source>
</evidence>
<dbReference type="PANTHER" id="PTHR43394">
    <property type="entry name" value="ATP-DEPENDENT PERMEASE MDL1, MITOCHONDRIAL"/>
    <property type="match status" value="1"/>
</dbReference>
<dbReference type="CDD" id="cd18548">
    <property type="entry name" value="ABC_6TM_Tm287_like"/>
    <property type="match status" value="1"/>
</dbReference>
<dbReference type="PROSITE" id="PS00211">
    <property type="entry name" value="ABC_TRANSPORTER_1"/>
    <property type="match status" value="1"/>
</dbReference>
<evidence type="ECO:0000313" key="13">
    <source>
        <dbReference type="Proteomes" id="UP000187651"/>
    </source>
</evidence>
<keyword evidence="5" id="KW-0547">Nucleotide-binding</keyword>
<protein>
    <submittedName>
        <fullName evidence="12">ATP-binding cassette, subfamily B</fullName>
    </submittedName>
</protein>
<dbReference type="SUPFAM" id="SSF90123">
    <property type="entry name" value="ABC transporter transmembrane region"/>
    <property type="match status" value="1"/>
</dbReference>
<dbReference type="InterPro" id="IPR003593">
    <property type="entry name" value="AAA+_ATPase"/>
</dbReference>
<keyword evidence="4 9" id="KW-0812">Transmembrane</keyword>
<dbReference type="GO" id="GO:0005524">
    <property type="term" value="F:ATP binding"/>
    <property type="evidence" value="ECO:0007669"/>
    <property type="project" value="UniProtKB-KW"/>
</dbReference>
<evidence type="ECO:0000313" key="12">
    <source>
        <dbReference type="EMBL" id="SDM88687.1"/>
    </source>
</evidence>
<comment type="subcellular location">
    <subcellularLocation>
        <location evidence="1">Cell membrane</location>
        <topology evidence="1">Multi-pass membrane protein</topology>
    </subcellularLocation>
</comment>